<sequence>MTMDAPLSPPPRRHGWFTARQGARIVHARHWPPRFDVSATARLPHANLHRLARAVRQDLWRKLQGLRGFSPVVEIERQGDDLSIRAGGRLHDRQFPPDVEERIRDLLHSADARARWLSWAQDDRTRT</sequence>
<evidence type="ECO:0000313" key="1">
    <source>
        <dbReference type="EMBL" id="ETX29515.1"/>
    </source>
</evidence>
<dbReference type="AlphaFoldDB" id="X7F9S2"/>
<dbReference type="PATRIC" id="fig|1449351.3.peg.1596"/>
<dbReference type="RefSeq" id="WP_425277787.1">
    <property type="nucleotide sequence ID" value="NZ_JAME01000009.1"/>
</dbReference>
<dbReference type="STRING" id="1449351.RISW2_23550"/>
<dbReference type="Proteomes" id="UP000023430">
    <property type="component" value="Unassembled WGS sequence"/>
</dbReference>
<protein>
    <submittedName>
        <fullName evidence="1">Uncharacterized protein</fullName>
    </submittedName>
</protein>
<comment type="caution">
    <text evidence="1">The sequence shown here is derived from an EMBL/GenBank/DDBJ whole genome shotgun (WGS) entry which is preliminary data.</text>
</comment>
<keyword evidence="2" id="KW-1185">Reference proteome</keyword>
<name>X7F9S2_9RHOB</name>
<gene>
    <name evidence="1" type="ORF">RISW2_23550</name>
</gene>
<proteinExistence type="predicted"/>
<dbReference type="eggNOG" id="COG1917">
    <property type="taxonomic scope" value="Bacteria"/>
</dbReference>
<evidence type="ECO:0000313" key="2">
    <source>
        <dbReference type="Proteomes" id="UP000023430"/>
    </source>
</evidence>
<organism evidence="1 2">
    <name type="scientific">Roseivivax isoporae LMG 25204</name>
    <dbReference type="NCBI Taxonomy" id="1449351"/>
    <lineage>
        <taxon>Bacteria</taxon>
        <taxon>Pseudomonadati</taxon>
        <taxon>Pseudomonadota</taxon>
        <taxon>Alphaproteobacteria</taxon>
        <taxon>Rhodobacterales</taxon>
        <taxon>Roseobacteraceae</taxon>
        <taxon>Roseivivax</taxon>
    </lineage>
</organism>
<reference evidence="1 2" key="1">
    <citation type="submission" date="2014-01" db="EMBL/GenBank/DDBJ databases">
        <title>Roseivivax isoporae LMG 25204 Genome Sequencing.</title>
        <authorList>
            <person name="Lai Q."/>
            <person name="Li G."/>
            <person name="Shao Z."/>
        </authorList>
    </citation>
    <scope>NUCLEOTIDE SEQUENCE [LARGE SCALE GENOMIC DNA]</scope>
    <source>
        <strain evidence="1 2">LMG 25204</strain>
    </source>
</reference>
<dbReference type="EMBL" id="JAME01000009">
    <property type="protein sequence ID" value="ETX29515.1"/>
    <property type="molecule type" value="Genomic_DNA"/>
</dbReference>
<accession>X7F9S2</accession>